<dbReference type="Pfam" id="PF13411">
    <property type="entry name" value="MerR_1"/>
    <property type="match status" value="1"/>
</dbReference>
<dbReference type="PANTHER" id="PTHR30204:SF69">
    <property type="entry name" value="MERR-FAMILY TRANSCRIPTIONAL REGULATOR"/>
    <property type="match status" value="1"/>
</dbReference>
<accession>C6LI30</accession>
<keyword evidence="7" id="KW-1185">Reference proteome</keyword>
<keyword evidence="3" id="KW-0238">DNA-binding</keyword>
<dbReference type="Gene3D" id="1.10.1660.10">
    <property type="match status" value="1"/>
</dbReference>
<dbReference type="InterPro" id="IPR009061">
    <property type="entry name" value="DNA-bd_dom_put_sf"/>
</dbReference>
<dbReference type="Proteomes" id="UP000005561">
    <property type="component" value="Unassembled WGS sequence"/>
</dbReference>
<dbReference type="GO" id="GO:0003677">
    <property type="term" value="F:DNA binding"/>
    <property type="evidence" value="ECO:0007669"/>
    <property type="project" value="UniProtKB-KW"/>
</dbReference>
<evidence type="ECO:0000256" key="1">
    <source>
        <dbReference type="ARBA" id="ARBA00022491"/>
    </source>
</evidence>
<name>C6LI30_9FIRM</name>
<dbReference type="GO" id="GO:0003700">
    <property type="term" value="F:DNA-binding transcription factor activity"/>
    <property type="evidence" value="ECO:0007669"/>
    <property type="project" value="InterPro"/>
</dbReference>
<sequence length="190" mass="22857">MEGSMVEEHRYLISEAAKIVAVEAHVLRYWEDELEIPIGRTELGHRYYTRENIEIFQNVKKLKEEGLQLKAIKAVLQSTNYRPEEDARKAQQEQMTTEQTSLKVMQSNAEKLRQFKELVEEIVEKVVKDNNEELQQRLEESMAKETDYLLHMQEKREEERFRRLDEIIRAHQKVAATKEKRRFRDILRRK</sequence>
<evidence type="ECO:0000259" key="5">
    <source>
        <dbReference type="PROSITE" id="PS50937"/>
    </source>
</evidence>
<evidence type="ECO:0000256" key="3">
    <source>
        <dbReference type="ARBA" id="ARBA00023125"/>
    </source>
</evidence>
<evidence type="ECO:0000313" key="7">
    <source>
        <dbReference type="Proteomes" id="UP000005561"/>
    </source>
</evidence>
<evidence type="ECO:0000256" key="4">
    <source>
        <dbReference type="ARBA" id="ARBA00023163"/>
    </source>
</evidence>
<feature type="domain" description="HTH merR-type" evidence="5">
    <location>
        <begin position="10"/>
        <end position="78"/>
    </location>
</feature>
<dbReference type="AlphaFoldDB" id="C6LI30"/>
<evidence type="ECO:0000313" key="6">
    <source>
        <dbReference type="EMBL" id="EET59685.1"/>
    </source>
</evidence>
<dbReference type="eggNOG" id="COG0789">
    <property type="taxonomic scope" value="Bacteria"/>
</dbReference>
<dbReference type="InterPro" id="IPR000551">
    <property type="entry name" value="MerR-type_HTH_dom"/>
</dbReference>
<evidence type="ECO:0000256" key="2">
    <source>
        <dbReference type="ARBA" id="ARBA00023015"/>
    </source>
</evidence>
<dbReference type="STRING" id="168384.SAMN05660368_02597"/>
<keyword evidence="2" id="KW-0805">Transcription regulation</keyword>
<dbReference type="SMART" id="SM00422">
    <property type="entry name" value="HTH_MERR"/>
    <property type="match status" value="1"/>
</dbReference>
<dbReference type="RefSeq" id="WP_006863078.1">
    <property type="nucleotide sequence ID" value="NZ_ACCL02000016.1"/>
</dbReference>
<dbReference type="InterPro" id="IPR047057">
    <property type="entry name" value="MerR_fam"/>
</dbReference>
<dbReference type="SUPFAM" id="SSF46955">
    <property type="entry name" value="Putative DNA-binding domain"/>
    <property type="match status" value="1"/>
</dbReference>
<gene>
    <name evidence="6" type="ORF">BRYFOR_08301</name>
</gene>
<keyword evidence="1" id="KW-0678">Repressor</keyword>
<organism evidence="6 7">
    <name type="scientific">Marvinbryantia formatexigens DSM 14469</name>
    <dbReference type="NCBI Taxonomy" id="478749"/>
    <lineage>
        <taxon>Bacteria</taxon>
        <taxon>Bacillati</taxon>
        <taxon>Bacillota</taxon>
        <taxon>Clostridia</taxon>
        <taxon>Lachnospirales</taxon>
        <taxon>Lachnospiraceae</taxon>
        <taxon>Marvinbryantia</taxon>
    </lineage>
</organism>
<dbReference type="PROSITE" id="PS50937">
    <property type="entry name" value="HTH_MERR_2"/>
    <property type="match status" value="1"/>
</dbReference>
<proteinExistence type="predicted"/>
<keyword evidence="4" id="KW-0804">Transcription</keyword>
<protein>
    <submittedName>
        <fullName evidence="6">Transcriptional regulator, MerR family</fullName>
    </submittedName>
</protein>
<dbReference type="PANTHER" id="PTHR30204">
    <property type="entry name" value="REDOX-CYCLING DRUG-SENSING TRANSCRIPTIONAL ACTIVATOR SOXR"/>
    <property type="match status" value="1"/>
</dbReference>
<dbReference type="EMBL" id="ACCL02000016">
    <property type="protein sequence ID" value="EET59685.1"/>
    <property type="molecule type" value="Genomic_DNA"/>
</dbReference>
<reference evidence="6" key="1">
    <citation type="submission" date="2009-07" db="EMBL/GenBank/DDBJ databases">
        <authorList>
            <person name="Weinstock G."/>
            <person name="Sodergren E."/>
            <person name="Clifton S."/>
            <person name="Fulton L."/>
            <person name="Fulton B."/>
            <person name="Courtney L."/>
            <person name="Fronick C."/>
            <person name="Harrison M."/>
            <person name="Strong C."/>
            <person name="Farmer C."/>
            <person name="Delahaunty K."/>
            <person name="Markovic C."/>
            <person name="Hall O."/>
            <person name="Minx P."/>
            <person name="Tomlinson C."/>
            <person name="Mitreva M."/>
            <person name="Nelson J."/>
            <person name="Hou S."/>
            <person name="Wollam A."/>
            <person name="Pepin K.H."/>
            <person name="Johnson M."/>
            <person name="Bhonagiri V."/>
            <person name="Nash W.E."/>
            <person name="Warren W."/>
            <person name="Chinwalla A."/>
            <person name="Mardis E.R."/>
            <person name="Wilson R.K."/>
        </authorList>
    </citation>
    <scope>NUCLEOTIDE SEQUENCE [LARGE SCALE GENOMIC DNA]</scope>
    <source>
        <strain evidence="6">DSM 14469</strain>
    </source>
</reference>
<comment type="caution">
    <text evidence="6">The sequence shown here is derived from an EMBL/GenBank/DDBJ whole genome shotgun (WGS) entry which is preliminary data.</text>
</comment>